<gene>
    <name evidence="1" type="ORF">CVLEPA_LOCUS21701</name>
</gene>
<organism evidence="1 2">
    <name type="scientific">Clavelina lepadiformis</name>
    <name type="common">Light-bulb sea squirt</name>
    <name type="synonym">Ascidia lepadiformis</name>
    <dbReference type="NCBI Taxonomy" id="159417"/>
    <lineage>
        <taxon>Eukaryota</taxon>
        <taxon>Metazoa</taxon>
        <taxon>Chordata</taxon>
        <taxon>Tunicata</taxon>
        <taxon>Ascidiacea</taxon>
        <taxon>Aplousobranchia</taxon>
        <taxon>Clavelinidae</taxon>
        <taxon>Clavelina</taxon>
    </lineage>
</organism>
<name>A0ABP0GD86_CLALP</name>
<sequence>MNRRLVIHSKERTLITQQDSTVNRKEKVARLAERWERYTEASAEPHHTTLRIILEHLSNLVVELNSRFSDLKLMKFPSWITQRFLFNCASEEGLAMDYDLADELLHLQNDDSIKPIYASKNKLIWLDSQVCTNVVTDILTKKRGTLDICKRGDLRAKLTNFSPRFSLLTSQHEAHGSH</sequence>
<comment type="caution">
    <text evidence="1">The sequence shown here is derived from an EMBL/GenBank/DDBJ whole genome shotgun (WGS) entry which is preliminary data.</text>
</comment>
<protein>
    <submittedName>
        <fullName evidence="1">Uncharacterized protein</fullName>
    </submittedName>
</protein>
<evidence type="ECO:0000313" key="2">
    <source>
        <dbReference type="Proteomes" id="UP001642483"/>
    </source>
</evidence>
<dbReference type="Proteomes" id="UP001642483">
    <property type="component" value="Unassembled WGS sequence"/>
</dbReference>
<evidence type="ECO:0000313" key="1">
    <source>
        <dbReference type="EMBL" id="CAK8689735.1"/>
    </source>
</evidence>
<keyword evidence="2" id="KW-1185">Reference proteome</keyword>
<dbReference type="EMBL" id="CAWYQH010000108">
    <property type="protein sequence ID" value="CAK8689735.1"/>
    <property type="molecule type" value="Genomic_DNA"/>
</dbReference>
<proteinExistence type="predicted"/>
<accession>A0ABP0GD86</accession>
<reference evidence="1 2" key="1">
    <citation type="submission" date="2024-02" db="EMBL/GenBank/DDBJ databases">
        <authorList>
            <person name="Daric V."/>
            <person name="Darras S."/>
        </authorList>
    </citation>
    <scope>NUCLEOTIDE SEQUENCE [LARGE SCALE GENOMIC DNA]</scope>
</reference>